<evidence type="ECO:0000313" key="1">
    <source>
        <dbReference type="EMBL" id="TDT44642.1"/>
    </source>
</evidence>
<comment type="caution">
    <text evidence="1">The sequence shown here is derived from an EMBL/GenBank/DDBJ whole genome shotgun (WGS) entry which is preliminary data.</text>
</comment>
<organism evidence="1 2">
    <name type="scientific">Maribacter spongiicola</name>
    <dbReference type="NCBI Taxonomy" id="1206753"/>
    <lineage>
        <taxon>Bacteria</taxon>
        <taxon>Pseudomonadati</taxon>
        <taxon>Bacteroidota</taxon>
        <taxon>Flavobacteriia</taxon>
        <taxon>Flavobacteriales</taxon>
        <taxon>Flavobacteriaceae</taxon>
        <taxon>Maribacter</taxon>
    </lineage>
</organism>
<dbReference type="AlphaFoldDB" id="A0A4R7K1C2"/>
<keyword evidence="2" id="KW-1185">Reference proteome</keyword>
<reference evidence="1 2" key="1">
    <citation type="submission" date="2019-03" db="EMBL/GenBank/DDBJ databases">
        <title>Genomic Encyclopedia of Archaeal and Bacterial Type Strains, Phase II (KMG-II): from individual species to whole genera.</title>
        <authorList>
            <person name="Goeker M."/>
        </authorList>
    </citation>
    <scope>NUCLEOTIDE SEQUENCE [LARGE SCALE GENOMIC DNA]</scope>
    <source>
        <strain evidence="1 2">DSM 25233</strain>
    </source>
</reference>
<dbReference type="Proteomes" id="UP000294749">
    <property type="component" value="Unassembled WGS sequence"/>
</dbReference>
<dbReference type="RefSeq" id="WP_133687072.1">
    <property type="nucleotide sequence ID" value="NZ_SOAY01000011.1"/>
</dbReference>
<sequence length="110" mass="13070">MLTPVKSFLWVVVILYTFTDFSSKKDSETTIDQTQTLQKEAFYVLNTKCNFCHEEKRNRTIFTLENMNILAKTIEYQVFTTRKMPKGRKNKLSPLEEEKLKNWINSLQKP</sequence>
<proteinExistence type="predicted"/>
<gene>
    <name evidence="1" type="ORF">CLV90_1718</name>
</gene>
<name>A0A4R7K1C2_9FLAO</name>
<dbReference type="OrthoDB" id="1164702at2"/>
<protein>
    <submittedName>
        <fullName evidence="1">Uncharacterized protein</fullName>
    </submittedName>
</protein>
<accession>A0A4R7K1C2</accession>
<evidence type="ECO:0000313" key="2">
    <source>
        <dbReference type="Proteomes" id="UP000294749"/>
    </source>
</evidence>
<dbReference type="EMBL" id="SOAY01000011">
    <property type="protein sequence ID" value="TDT44642.1"/>
    <property type="molecule type" value="Genomic_DNA"/>
</dbReference>